<gene>
    <name evidence="7" type="primary">ftsH</name>
</gene>
<evidence type="ECO:0000313" key="5">
    <source>
        <dbReference type="EMBL" id="BBA18818.1"/>
    </source>
</evidence>
<dbReference type="EMBL" id="LC269923">
    <property type="protein sequence ID" value="BBA18956.1"/>
    <property type="molecule type" value="Genomic_DNA"/>
</dbReference>
<name>A0A224APN1_HETAK</name>
<evidence type="ECO:0000313" key="7">
    <source>
        <dbReference type="EMBL" id="BBA19094.1"/>
    </source>
</evidence>
<keyword evidence="7" id="KW-0378">Hydrolase</keyword>
<evidence type="ECO:0000313" key="4">
    <source>
        <dbReference type="EMBL" id="BBA18679.1"/>
    </source>
</evidence>
<keyword evidence="7" id="KW-0645">Protease</keyword>
<reference evidence="7" key="1">
    <citation type="submission" date="2017-05" db="EMBL/GenBank/DDBJ databases">
        <title>Chloroplast genome sequences of Heterosigma akashiwo, a bloom-forming raphidophyte.</title>
        <authorList>
            <person name="Ueki S."/>
        </authorList>
    </citation>
    <scope>NUCLEOTIDE SEQUENCE</scope>
    <source>
        <strain evidence="3">CCAP934/4</strain>
        <strain evidence="1">CCAP934/8</strain>
        <strain evidence="7">CCMP1596</strain>
        <strain evidence="4">CCMP2274</strain>
        <strain evidence="5">CCMP3374</strain>
        <strain evidence="2">EHUSP01</strain>
        <strain evidence="6">HaFk01</strain>
    </source>
</reference>
<geneLocation type="chloroplast" evidence="7"/>
<dbReference type="EMBL" id="LC269918">
    <property type="protein sequence ID" value="BBA18263.1"/>
    <property type="molecule type" value="Genomic_DNA"/>
</dbReference>
<evidence type="ECO:0000313" key="3">
    <source>
        <dbReference type="EMBL" id="BBA18541.1"/>
    </source>
</evidence>
<dbReference type="GO" id="GO:0006508">
    <property type="term" value="P:proteolysis"/>
    <property type="evidence" value="ECO:0007669"/>
    <property type="project" value="UniProtKB-KW"/>
</dbReference>
<dbReference type="EMBL" id="LC269921">
    <property type="protein sequence ID" value="BBA18679.1"/>
    <property type="molecule type" value="Genomic_DNA"/>
</dbReference>
<keyword evidence="7" id="KW-0150">Chloroplast</keyword>
<keyword evidence="7" id="KW-0934">Plastid</keyword>
<dbReference type="AlphaFoldDB" id="A0A224APN1"/>
<dbReference type="GO" id="GO:0008233">
    <property type="term" value="F:peptidase activity"/>
    <property type="evidence" value="ECO:0007669"/>
    <property type="project" value="UniProtKB-KW"/>
</dbReference>
<sequence>MSTHVLVLLEQGLHFEHYHDFLKESQPLRVLLRDRQLTFYFYYQQLMALLNPQLHVQWLMKFLLTQFLPFLHEH</sequence>
<evidence type="ECO:0000313" key="1">
    <source>
        <dbReference type="EMBL" id="BBA18263.1"/>
    </source>
</evidence>
<dbReference type="EMBL" id="LC269919">
    <property type="protein sequence ID" value="BBA18402.1"/>
    <property type="molecule type" value="Genomic_DNA"/>
</dbReference>
<dbReference type="EMBL" id="LC269920">
    <property type="protein sequence ID" value="BBA18541.1"/>
    <property type="molecule type" value="Genomic_DNA"/>
</dbReference>
<dbReference type="EMBL" id="LC269922">
    <property type="protein sequence ID" value="BBA18818.1"/>
    <property type="molecule type" value="Genomic_DNA"/>
</dbReference>
<evidence type="ECO:0000313" key="6">
    <source>
        <dbReference type="EMBL" id="BBA18956.1"/>
    </source>
</evidence>
<accession>A0A224APN1</accession>
<organism evidence="7">
    <name type="scientific">Heterosigma akashiwo</name>
    <name type="common">Chromophytic alga</name>
    <name type="synonym">Heterosigma carterae</name>
    <dbReference type="NCBI Taxonomy" id="2829"/>
    <lineage>
        <taxon>Eukaryota</taxon>
        <taxon>Sar</taxon>
        <taxon>Stramenopiles</taxon>
        <taxon>Ochrophyta</taxon>
        <taxon>Raphidophyceae</taxon>
        <taxon>Chattonellales</taxon>
        <taxon>Chattonellaceae</taxon>
        <taxon>Heterosigma</taxon>
    </lineage>
</organism>
<dbReference type="EMBL" id="LC269924">
    <property type="protein sequence ID" value="BBA19094.1"/>
    <property type="molecule type" value="Genomic_DNA"/>
</dbReference>
<protein>
    <submittedName>
        <fullName evidence="7">ATP-dependent Zn protease</fullName>
    </submittedName>
</protein>
<evidence type="ECO:0000313" key="2">
    <source>
        <dbReference type="EMBL" id="BBA18402.1"/>
    </source>
</evidence>
<proteinExistence type="predicted"/>